<comment type="subunit">
    <text evidence="6">Monomer.</text>
</comment>
<dbReference type="InterPro" id="IPR000850">
    <property type="entry name" value="Adenylat/UMP-CMP_kin"/>
</dbReference>
<evidence type="ECO:0000256" key="6">
    <source>
        <dbReference type="RuleBase" id="RU003331"/>
    </source>
</evidence>
<dbReference type="GO" id="GO:0005737">
    <property type="term" value="C:cytoplasm"/>
    <property type="evidence" value="ECO:0007669"/>
    <property type="project" value="UniProtKB-SubCell"/>
</dbReference>
<evidence type="ECO:0000256" key="1">
    <source>
        <dbReference type="ARBA" id="ARBA00022679"/>
    </source>
</evidence>
<keyword evidence="2" id="KW-0545">Nucleotide biosynthesis</keyword>
<evidence type="ECO:0000256" key="3">
    <source>
        <dbReference type="ARBA" id="ARBA00022741"/>
    </source>
</evidence>
<organism evidence="7 8">
    <name type="scientific">Micromonospora marina</name>
    <dbReference type="NCBI Taxonomy" id="307120"/>
    <lineage>
        <taxon>Bacteria</taxon>
        <taxon>Bacillati</taxon>
        <taxon>Actinomycetota</taxon>
        <taxon>Actinomycetes</taxon>
        <taxon>Micromonosporales</taxon>
        <taxon>Micromonosporaceae</taxon>
        <taxon>Micromonospora</taxon>
    </lineage>
</organism>
<reference evidence="8" key="1">
    <citation type="submission" date="2016-06" db="EMBL/GenBank/DDBJ databases">
        <authorList>
            <person name="Varghese N."/>
        </authorList>
    </citation>
    <scope>NUCLEOTIDE SEQUENCE [LARGE SCALE GENOMIC DNA]</scope>
    <source>
        <strain evidence="8">DSM 45555</strain>
    </source>
</reference>
<dbReference type="EC" id="2.7.4.3" evidence="6"/>
<comment type="subcellular location">
    <subcellularLocation>
        <location evidence="6">Cytoplasm</location>
    </subcellularLocation>
</comment>
<evidence type="ECO:0000256" key="2">
    <source>
        <dbReference type="ARBA" id="ARBA00022727"/>
    </source>
</evidence>
<comment type="similarity">
    <text evidence="5">Belongs to the adenylate kinase family.</text>
</comment>
<evidence type="ECO:0000256" key="5">
    <source>
        <dbReference type="RuleBase" id="RU003330"/>
    </source>
</evidence>
<dbReference type="PRINTS" id="PR00094">
    <property type="entry name" value="ADENYLTKNASE"/>
</dbReference>
<keyword evidence="3 6" id="KW-0547">Nucleotide-binding</keyword>
<keyword evidence="6" id="KW-0067">ATP-binding</keyword>
<evidence type="ECO:0000313" key="7">
    <source>
        <dbReference type="EMBL" id="SCF25365.1"/>
    </source>
</evidence>
<dbReference type="AlphaFoldDB" id="A0A1C4YXA0"/>
<gene>
    <name evidence="7" type="ORF">GA0070215_11373</name>
</gene>
<name>A0A1C4YXA0_9ACTN</name>
<dbReference type="GO" id="GO:0004017">
    <property type="term" value="F:AMP kinase activity"/>
    <property type="evidence" value="ECO:0007669"/>
    <property type="project" value="UniProtKB-EC"/>
</dbReference>
<sequence>MRSHPASPQSMIAVIGPPGSGKTTVVTALAAHERVSVFRLREAVRRCPDLLAGLPPSTVPLGWVSDEAVVKVLRGMFLEHRFPTGDEPILLDNFPGTASQLRHLASIATSLGRRLSILELRATAATLAVRVAARRVCRRCGPDRHAPARPAASDPARCARCGGELKRRDTDNPHIHALRLARYQRNRPKIAAAATRLHIPHLVLHAGHCAPVVSRLARHLVAVLTDPAPAYRAASHPGSPK</sequence>
<evidence type="ECO:0000313" key="8">
    <source>
        <dbReference type="Proteomes" id="UP000198551"/>
    </source>
</evidence>
<dbReference type="Pfam" id="PF13671">
    <property type="entry name" value="AAA_33"/>
    <property type="match status" value="1"/>
</dbReference>
<dbReference type="InterPro" id="IPR027417">
    <property type="entry name" value="P-loop_NTPase"/>
</dbReference>
<dbReference type="EMBL" id="FMCV01000013">
    <property type="protein sequence ID" value="SCF25365.1"/>
    <property type="molecule type" value="Genomic_DNA"/>
</dbReference>
<accession>A0A1C4YXA0</accession>
<protein>
    <recommendedName>
        <fullName evidence="6">Adenylate kinase</fullName>
        <ecNumber evidence="6">2.7.4.3</ecNumber>
    </recommendedName>
</protein>
<dbReference type="Proteomes" id="UP000198551">
    <property type="component" value="Unassembled WGS sequence"/>
</dbReference>
<comment type="catalytic activity">
    <reaction evidence="6">
        <text>AMP + ATP = 2 ADP</text>
        <dbReference type="Rhea" id="RHEA:12973"/>
        <dbReference type="ChEBI" id="CHEBI:30616"/>
        <dbReference type="ChEBI" id="CHEBI:456215"/>
        <dbReference type="ChEBI" id="CHEBI:456216"/>
        <dbReference type="EC" id="2.7.4.3"/>
    </reaction>
</comment>
<keyword evidence="8" id="KW-1185">Reference proteome</keyword>
<keyword evidence="1 5" id="KW-0808">Transferase</keyword>
<proteinExistence type="inferred from homology"/>
<keyword evidence="4 5" id="KW-0418">Kinase</keyword>
<dbReference type="SUPFAM" id="SSF52540">
    <property type="entry name" value="P-loop containing nucleoside triphosphate hydrolases"/>
    <property type="match status" value="1"/>
</dbReference>
<dbReference type="GO" id="GO:0005524">
    <property type="term" value="F:ATP binding"/>
    <property type="evidence" value="ECO:0007669"/>
    <property type="project" value="UniProtKB-KW"/>
</dbReference>
<dbReference type="Gene3D" id="3.40.50.300">
    <property type="entry name" value="P-loop containing nucleotide triphosphate hydrolases"/>
    <property type="match status" value="1"/>
</dbReference>
<evidence type="ECO:0000256" key="4">
    <source>
        <dbReference type="ARBA" id="ARBA00022777"/>
    </source>
</evidence>